<dbReference type="GO" id="GO:0016020">
    <property type="term" value="C:membrane"/>
    <property type="evidence" value="ECO:0007669"/>
    <property type="project" value="UniProtKB-SubCell"/>
</dbReference>
<feature type="region of interest" description="Disordered" evidence="1">
    <location>
        <begin position="858"/>
        <end position="892"/>
    </location>
</feature>
<feature type="region of interest" description="Disordered" evidence="1">
    <location>
        <begin position="1336"/>
        <end position="1383"/>
    </location>
</feature>
<evidence type="ECO:0000313" key="3">
    <source>
        <dbReference type="EMBL" id="EPR60634.1"/>
    </source>
</evidence>
<feature type="compositionally biased region" description="Basic and acidic residues" evidence="1">
    <location>
        <begin position="806"/>
        <end position="818"/>
    </location>
</feature>
<feature type="compositionally biased region" description="Polar residues" evidence="1">
    <location>
        <begin position="827"/>
        <end position="844"/>
    </location>
</feature>
<feature type="region of interest" description="Disordered" evidence="1">
    <location>
        <begin position="212"/>
        <end position="335"/>
    </location>
</feature>
<feature type="compositionally biased region" description="Basic and acidic residues" evidence="1">
    <location>
        <begin position="256"/>
        <end position="284"/>
    </location>
</feature>
<feature type="region of interest" description="Disordered" evidence="1">
    <location>
        <begin position="707"/>
        <end position="737"/>
    </location>
</feature>
<feature type="compositionally biased region" description="Low complexity" evidence="1">
    <location>
        <begin position="25"/>
        <end position="150"/>
    </location>
</feature>
<feature type="compositionally biased region" description="Basic and acidic residues" evidence="1">
    <location>
        <begin position="385"/>
        <end position="416"/>
    </location>
</feature>
<reference evidence="3 4" key="2">
    <citation type="submission" date="2013-05" db="EMBL/GenBank/DDBJ databases">
        <authorList>
            <person name="Sibley D."/>
            <person name="Venepally P."/>
            <person name="Karamycheva S."/>
            <person name="Hadjithomas M."/>
            <person name="Khan A."/>
            <person name="Brunk B."/>
            <person name="Roos D."/>
            <person name="Caler E."/>
            <person name="Lorenzi H."/>
        </authorList>
    </citation>
    <scope>NUCLEOTIDE SEQUENCE [LARGE SCALE GENOMIC DNA]</scope>
    <source>
        <strain evidence="3 4">GT1</strain>
    </source>
</reference>
<feature type="compositionally biased region" description="Polar residues" evidence="1">
    <location>
        <begin position="179"/>
        <end position="194"/>
    </location>
</feature>
<name>S7W0K4_TOXGG</name>
<feature type="region of interest" description="Disordered" evidence="1">
    <location>
        <begin position="766"/>
        <end position="794"/>
    </location>
</feature>
<feature type="region of interest" description="Disordered" evidence="1">
    <location>
        <begin position="382"/>
        <end position="421"/>
    </location>
</feature>
<sequence length="1383" mass="148297">MLGVVSGGRFFLYESISQRPTAAMSSSSSASSSSSSSSSASSSSSSSSSSASSSSSSSSSSASSSSSSSSSASSSSSSSSSASSSSNSSSSSASPSSSSSSSASSSSSSSSSSASSSSSSSSSSVSSSSSSSASSSSSSSASFHASSPCSSHRHPRRRQSGTPSSSLCLLPRAPPPVSVDQTCSRSTRSETNGSPLPAFPRLLYLASEAGPGAVSIHPESSAQFSSPSTRPLQPRASLNQLAGRSDDGCQATEEASSEKGDRREKQERLEKKQRDEESEMEARRRERHGKNGVFVVSSPLSNARCSPSGQTTTSALRVSPFASSPDCRSPSSCVDVSTDLGSWARQLYVQLAEAAPLDSLPSPLQRAGRLVDFFAEDVESASRVATEKKREGGSPTAERDAGERGRERRQNDRPPAEQRGVSAALLDTVEDLFHQLESGRRSIHWDEEDFFFRRENEWRSQQEALAAASVCQEEERRRRRATESAAQKAAEASHNALRRMQRLHAVAAEKNRVLSGLVQRLRAALKKKELQCDTLKATLQKVLPMPSQQRARYITPSFKITAPLCRRASGPHPFYPDLPPRSSRSSSITKNVDPTSMPSPTSLSTSPSSPFPSSSPVPASPSSVSLSVPGRASVSSVARCGGRAASPRRDEEREVERIRGLQEALEFCFLRETDLLRCAREQRDLVNALEAEVLELKAKLEASEERRKKEAQTANAQKVHKVPTVESEEAATHAEKQSLCSHVVVEKRVPAARGDVPQGKTEAINASVDSDRESSSSPPASSPPSAHRGSLADLVSTADVKRVAEYLPRGEETARAAEEGGGDFPESETSTRCRSRLGSATTPSTFFHETVKNAEGRRAALGSSSLESRARRSLGEEAELESGNAAKNGQGEARFDAGFFRVRGERNSEALHAEQSRETGDGRVEPQRHRGEKAPAPEGRRKKREADAERQGVAFASFGVFEESAESSCGEEQGRDQHESSDLVVNRRYEGVCSHLKVTAEEHKRKPSRTISSTRGCEEAAGFCQSSCEFNLPSSSRTSPCSFQPSPADAASLGKAAQAPQCQHSAETEKRKDKTERPREGRETRREEGGRRREEKEAYDAAKHEPLFASLDDVVVSRKRSNSRMHAFLSPEPPALWIGRESGPSSSQGDSVACPDLCNSYIPPAVHESTWRQEYRQSPRISQASKLESSVSRQENLLSKQESSLSNRESEVLHLLASGCLPARVHRKASSLRSNPTVRVEELRHRGRGSSQSLDFPEAFSDRRTEVGAPMGEFLSPRQTTGRQQTLEAAPALTAVFRVSDSSDFLWAFSGLDGDKSPSPFRKRDKGKLHALSFVPSPAPIPVSPFSKAGSRGPSPSSSAGARWSGVSPFCASSSSGSDLGFR</sequence>
<feature type="region of interest" description="Disordered" evidence="1">
    <location>
        <begin position="908"/>
        <end position="949"/>
    </location>
</feature>
<dbReference type="SMR" id="S7W0K4"/>
<feature type="compositionally biased region" description="Low complexity" evidence="1">
    <location>
        <begin position="1347"/>
        <end position="1366"/>
    </location>
</feature>
<feature type="region of interest" description="Disordered" evidence="1">
    <location>
        <begin position="20"/>
        <end position="198"/>
    </location>
</feature>
<feature type="region of interest" description="Disordered" evidence="1">
    <location>
        <begin position="571"/>
        <end position="628"/>
    </location>
</feature>
<organism evidence="3 4">
    <name type="scientific">Toxoplasma gondii (strain ATCC 50853 / GT1)</name>
    <dbReference type="NCBI Taxonomy" id="507601"/>
    <lineage>
        <taxon>Eukaryota</taxon>
        <taxon>Sar</taxon>
        <taxon>Alveolata</taxon>
        <taxon>Apicomplexa</taxon>
        <taxon>Conoidasida</taxon>
        <taxon>Coccidia</taxon>
        <taxon>Eucoccidiorida</taxon>
        <taxon>Eimeriorina</taxon>
        <taxon>Sarcocystidae</taxon>
        <taxon>Toxoplasma</taxon>
    </lineage>
</organism>
<dbReference type="VEuPathDB" id="ToxoDB:TGGT1_242670"/>
<feature type="region of interest" description="Disordered" evidence="1">
    <location>
        <begin position="1231"/>
        <end position="1256"/>
    </location>
</feature>
<dbReference type="PROSITE" id="PS51111">
    <property type="entry name" value="REJ"/>
    <property type="match status" value="1"/>
</dbReference>
<proteinExistence type="predicted"/>
<dbReference type="InterPro" id="IPR014010">
    <property type="entry name" value="REJ_dom"/>
</dbReference>
<feature type="compositionally biased region" description="Polar residues" evidence="1">
    <location>
        <begin position="298"/>
        <end position="316"/>
    </location>
</feature>
<gene>
    <name evidence="3" type="ORF">TGGT1_242670</name>
</gene>
<feature type="region of interest" description="Disordered" evidence="1">
    <location>
        <begin position="806"/>
        <end position="844"/>
    </location>
</feature>
<evidence type="ECO:0000259" key="2">
    <source>
        <dbReference type="PROSITE" id="PS51111"/>
    </source>
</evidence>
<evidence type="ECO:0000256" key="1">
    <source>
        <dbReference type="SAM" id="MobiDB-lite"/>
    </source>
</evidence>
<feature type="compositionally biased region" description="Polar residues" evidence="1">
    <location>
        <begin position="1032"/>
        <end position="1045"/>
    </location>
</feature>
<feature type="compositionally biased region" description="Polar residues" evidence="1">
    <location>
        <begin position="1371"/>
        <end position="1383"/>
    </location>
</feature>
<comment type="caution">
    <text evidence="3">The sequence shown here is derived from an EMBL/GenBank/DDBJ whole genome shotgun (WGS) entry which is preliminary data.</text>
</comment>
<protein>
    <recommendedName>
        <fullName evidence="2">REJ domain-containing protein</fullName>
    </recommendedName>
</protein>
<feature type="domain" description="REJ" evidence="2">
    <location>
        <begin position="1"/>
        <end position="147"/>
    </location>
</feature>
<evidence type="ECO:0000313" key="4">
    <source>
        <dbReference type="Proteomes" id="UP000005641"/>
    </source>
</evidence>
<feature type="compositionally biased region" description="Polar residues" evidence="1">
    <location>
        <begin position="218"/>
        <end position="242"/>
    </location>
</feature>
<accession>S7W0K4</accession>
<feature type="compositionally biased region" description="Basic and acidic residues" evidence="1">
    <location>
        <begin position="1066"/>
        <end position="1104"/>
    </location>
</feature>
<feature type="compositionally biased region" description="Pro residues" evidence="1">
    <location>
        <begin position="609"/>
        <end position="619"/>
    </location>
</feature>
<dbReference type="Proteomes" id="UP000005641">
    <property type="component" value="Unassembled WGS sequence"/>
</dbReference>
<feature type="compositionally biased region" description="Low complexity" evidence="1">
    <location>
        <begin position="775"/>
        <end position="786"/>
    </location>
</feature>
<feature type="region of interest" description="Disordered" evidence="1">
    <location>
        <begin position="1032"/>
        <end position="1104"/>
    </location>
</feature>
<reference evidence="3 4" key="1">
    <citation type="submission" date="2006-05" db="EMBL/GenBank/DDBJ databases">
        <authorList>
            <person name="Paulsen I."/>
        </authorList>
    </citation>
    <scope>NUCLEOTIDE SEQUENCE [LARGE SCALE GENOMIC DNA]</scope>
    <source>
        <strain evidence="3 4">GT1</strain>
    </source>
</reference>
<dbReference type="OrthoDB" id="10430537at2759"/>
<feature type="compositionally biased region" description="Low complexity" evidence="1">
    <location>
        <begin position="594"/>
        <end position="608"/>
    </location>
</feature>
<feature type="region of interest" description="Disordered" evidence="1">
    <location>
        <begin position="1181"/>
        <end position="1203"/>
    </location>
</feature>
<dbReference type="EMBL" id="AAQM03000169">
    <property type="protein sequence ID" value="EPR60634.1"/>
    <property type="molecule type" value="Genomic_DNA"/>
</dbReference>